<feature type="transmembrane region" description="Helical" evidence="1">
    <location>
        <begin position="373"/>
        <end position="395"/>
    </location>
</feature>
<keyword evidence="1" id="KW-0812">Transmembrane</keyword>
<sequence length="438" mass="49715">MFQSFSLNASAVQSEYASDSDQADTFQTIDIEQLPDNVLRKIFSNCDYNTLVELNVTCLRFSRILEDEQLWTKGVLEELERKQSTFKPNNSPWQSPSGYNPNLRQSKDKAYLHSFGMSIKGPLATIQIYDSIAEGEKPKSKNKNMEHVKNICGDTISFVFLCIGVIAAVALCGCGLIGWGFALSATHYDNRFHGFDYWILSNSLLSIAVVIISVLLFFFKISRWEIFLMNIAIIFLLLPSFWVDRIAKSTHWFGFIPYSLAIIGLFVFLIYLAVREWKLFGLLAFCVFIASASYILALMKLDEIVGMLWSVLMIPFFVAIPIAIPPLVYLFDDEIKTIFDSTGQFVMISAGLIILAYYLVLIPILISDGVLPWNYHLSMIPLYLAYAAFSVFILFKTFSRCAHQTHAITRTIHTIDAEKQMSGAFLYDAIVNYLKEES</sequence>
<evidence type="ECO:0000313" key="4">
    <source>
        <dbReference type="Proteomes" id="UP001281761"/>
    </source>
</evidence>
<organism evidence="3 4">
    <name type="scientific">Blattamonas nauphoetae</name>
    <dbReference type="NCBI Taxonomy" id="2049346"/>
    <lineage>
        <taxon>Eukaryota</taxon>
        <taxon>Metamonada</taxon>
        <taxon>Preaxostyla</taxon>
        <taxon>Oxymonadida</taxon>
        <taxon>Blattamonas</taxon>
    </lineage>
</organism>
<feature type="transmembrane region" description="Helical" evidence="1">
    <location>
        <begin position="197"/>
        <end position="219"/>
    </location>
</feature>
<dbReference type="EMBL" id="JARBJD010000410">
    <property type="protein sequence ID" value="KAK2942410.1"/>
    <property type="molecule type" value="Genomic_DNA"/>
</dbReference>
<name>A0ABQ9WSD2_9EUKA</name>
<feature type="transmembrane region" description="Helical" evidence="1">
    <location>
        <begin position="158"/>
        <end position="185"/>
    </location>
</feature>
<feature type="transmembrane region" description="Helical" evidence="1">
    <location>
        <begin position="279"/>
        <end position="301"/>
    </location>
</feature>
<feature type="transmembrane region" description="Helical" evidence="1">
    <location>
        <begin position="226"/>
        <end position="243"/>
    </location>
</feature>
<dbReference type="PROSITE" id="PS50181">
    <property type="entry name" value="FBOX"/>
    <property type="match status" value="1"/>
</dbReference>
<dbReference type="InterPro" id="IPR036047">
    <property type="entry name" value="F-box-like_dom_sf"/>
</dbReference>
<evidence type="ECO:0000256" key="1">
    <source>
        <dbReference type="SAM" id="Phobius"/>
    </source>
</evidence>
<gene>
    <name evidence="3" type="ORF">BLNAU_22677</name>
</gene>
<reference evidence="3 4" key="1">
    <citation type="journal article" date="2022" name="bioRxiv">
        <title>Genomics of Preaxostyla Flagellates Illuminates Evolutionary Transitions and the Path Towards Mitochondrial Loss.</title>
        <authorList>
            <person name="Novak L.V.F."/>
            <person name="Treitli S.C."/>
            <person name="Pyrih J."/>
            <person name="Halakuc P."/>
            <person name="Pipaliya S.V."/>
            <person name="Vacek V."/>
            <person name="Brzon O."/>
            <person name="Soukal P."/>
            <person name="Eme L."/>
            <person name="Dacks J.B."/>
            <person name="Karnkowska A."/>
            <person name="Elias M."/>
            <person name="Hampl V."/>
        </authorList>
    </citation>
    <scope>NUCLEOTIDE SEQUENCE [LARGE SCALE GENOMIC DNA]</scope>
    <source>
        <strain evidence="3">NAU3</strain>
        <tissue evidence="3">Gut</tissue>
    </source>
</reference>
<keyword evidence="1" id="KW-1133">Transmembrane helix</keyword>
<feature type="transmembrane region" description="Helical" evidence="1">
    <location>
        <begin position="307"/>
        <end position="331"/>
    </location>
</feature>
<evidence type="ECO:0000313" key="3">
    <source>
        <dbReference type="EMBL" id="KAK2942410.1"/>
    </source>
</evidence>
<comment type="caution">
    <text evidence="3">The sequence shown here is derived from an EMBL/GenBank/DDBJ whole genome shotgun (WGS) entry which is preliminary data.</text>
</comment>
<evidence type="ECO:0000259" key="2">
    <source>
        <dbReference type="PROSITE" id="PS50181"/>
    </source>
</evidence>
<proteinExistence type="predicted"/>
<feature type="domain" description="F-box" evidence="2">
    <location>
        <begin position="28"/>
        <end position="74"/>
    </location>
</feature>
<protein>
    <recommendedName>
        <fullName evidence="2">F-box domain-containing protein</fullName>
    </recommendedName>
</protein>
<keyword evidence="1" id="KW-0472">Membrane</keyword>
<keyword evidence="4" id="KW-1185">Reference proteome</keyword>
<dbReference type="Gene3D" id="1.20.1280.50">
    <property type="match status" value="1"/>
</dbReference>
<accession>A0ABQ9WSD2</accession>
<feature type="transmembrane region" description="Helical" evidence="1">
    <location>
        <begin position="255"/>
        <end position="274"/>
    </location>
</feature>
<dbReference type="Proteomes" id="UP001281761">
    <property type="component" value="Unassembled WGS sequence"/>
</dbReference>
<feature type="transmembrane region" description="Helical" evidence="1">
    <location>
        <begin position="343"/>
        <end position="367"/>
    </location>
</feature>
<dbReference type="Pfam" id="PF12937">
    <property type="entry name" value="F-box-like"/>
    <property type="match status" value="1"/>
</dbReference>
<dbReference type="SUPFAM" id="SSF81383">
    <property type="entry name" value="F-box domain"/>
    <property type="match status" value="1"/>
</dbReference>
<dbReference type="InterPro" id="IPR001810">
    <property type="entry name" value="F-box_dom"/>
</dbReference>